<dbReference type="PANTHER" id="PTHR44688:SF16">
    <property type="entry name" value="DNA-BINDING TRANSCRIPTIONAL ACTIVATOR DEVR_DOSR"/>
    <property type="match status" value="1"/>
</dbReference>
<proteinExistence type="predicted"/>
<evidence type="ECO:0000256" key="1">
    <source>
        <dbReference type="ARBA" id="ARBA00023015"/>
    </source>
</evidence>
<dbReference type="EMBL" id="AGUD01000206">
    <property type="protein sequence ID" value="EHN10659.1"/>
    <property type="molecule type" value="Genomic_DNA"/>
</dbReference>
<dbReference type="GO" id="GO:0003677">
    <property type="term" value="F:DNA binding"/>
    <property type="evidence" value="ECO:0007669"/>
    <property type="project" value="UniProtKB-KW"/>
</dbReference>
<organism evidence="5 6">
    <name type="scientific">Patulibacter medicamentivorans</name>
    <dbReference type="NCBI Taxonomy" id="1097667"/>
    <lineage>
        <taxon>Bacteria</taxon>
        <taxon>Bacillati</taxon>
        <taxon>Actinomycetota</taxon>
        <taxon>Thermoleophilia</taxon>
        <taxon>Solirubrobacterales</taxon>
        <taxon>Patulibacteraceae</taxon>
        <taxon>Patulibacter</taxon>
    </lineage>
</organism>
<dbReference type="InterPro" id="IPR036388">
    <property type="entry name" value="WH-like_DNA-bd_sf"/>
</dbReference>
<evidence type="ECO:0000259" key="4">
    <source>
        <dbReference type="PROSITE" id="PS50043"/>
    </source>
</evidence>
<keyword evidence="6" id="KW-1185">Reference proteome</keyword>
<dbReference type="InterPro" id="IPR000792">
    <property type="entry name" value="Tscrpt_reg_LuxR_C"/>
</dbReference>
<protein>
    <submittedName>
        <fullName evidence="5">Putative two-component system regulator</fullName>
    </submittedName>
</protein>
<keyword evidence="1" id="KW-0805">Transcription regulation</keyword>
<dbReference type="Proteomes" id="UP000005143">
    <property type="component" value="Unassembled WGS sequence"/>
</dbReference>
<dbReference type="AlphaFoldDB" id="H0E6L2"/>
<dbReference type="Pfam" id="PF00196">
    <property type="entry name" value="GerE"/>
    <property type="match status" value="1"/>
</dbReference>
<dbReference type="PROSITE" id="PS50043">
    <property type="entry name" value="HTH_LUXR_2"/>
    <property type="match status" value="1"/>
</dbReference>
<evidence type="ECO:0000313" key="5">
    <source>
        <dbReference type="EMBL" id="EHN10659.1"/>
    </source>
</evidence>
<dbReference type="GO" id="GO:0006355">
    <property type="term" value="P:regulation of DNA-templated transcription"/>
    <property type="evidence" value="ECO:0007669"/>
    <property type="project" value="InterPro"/>
</dbReference>
<dbReference type="PRINTS" id="PR00038">
    <property type="entry name" value="HTHLUXR"/>
</dbReference>
<dbReference type="Gene3D" id="1.10.10.10">
    <property type="entry name" value="Winged helix-like DNA-binding domain superfamily/Winged helix DNA-binding domain"/>
    <property type="match status" value="1"/>
</dbReference>
<dbReference type="CDD" id="cd06170">
    <property type="entry name" value="LuxR_C_like"/>
    <property type="match status" value="1"/>
</dbReference>
<dbReference type="InterPro" id="IPR016032">
    <property type="entry name" value="Sig_transdc_resp-reg_C-effctor"/>
</dbReference>
<reference evidence="5 6" key="1">
    <citation type="journal article" date="2013" name="Biodegradation">
        <title>Quantitative proteomic analysis of ibuprofen-degrading Patulibacter sp. strain I11.</title>
        <authorList>
            <person name="Almeida B."/>
            <person name="Kjeldal H."/>
            <person name="Lolas I."/>
            <person name="Knudsen A.D."/>
            <person name="Carvalho G."/>
            <person name="Nielsen K.L."/>
            <person name="Barreto Crespo M.T."/>
            <person name="Stensballe A."/>
            <person name="Nielsen J.L."/>
        </authorList>
    </citation>
    <scope>NUCLEOTIDE SEQUENCE [LARGE SCALE GENOMIC DNA]</scope>
    <source>
        <strain evidence="5 6">I11</strain>
    </source>
</reference>
<gene>
    <name evidence="5" type="ORF">PAI11_24620</name>
</gene>
<evidence type="ECO:0000313" key="6">
    <source>
        <dbReference type="Proteomes" id="UP000005143"/>
    </source>
</evidence>
<keyword evidence="2" id="KW-0238">DNA-binding</keyword>
<dbReference type="SUPFAM" id="SSF46894">
    <property type="entry name" value="C-terminal effector domain of the bipartite response regulators"/>
    <property type="match status" value="1"/>
</dbReference>
<accession>H0E6L2</accession>
<name>H0E6L2_9ACTN</name>
<evidence type="ECO:0000256" key="2">
    <source>
        <dbReference type="ARBA" id="ARBA00023125"/>
    </source>
</evidence>
<dbReference type="SUPFAM" id="SSF55781">
    <property type="entry name" value="GAF domain-like"/>
    <property type="match status" value="1"/>
</dbReference>
<comment type="caution">
    <text evidence="5">The sequence shown here is derived from an EMBL/GenBank/DDBJ whole genome shotgun (WGS) entry which is preliminary data.</text>
</comment>
<dbReference type="PANTHER" id="PTHR44688">
    <property type="entry name" value="DNA-BINDING TRANSCRIPTIONAL ACTIVATOR DEVR_DOSR"/>
    <property type="match status" value="1"/>
</dbReference>
<dbReference type="PROSITE" id="PS00622">
    <property type="entry name" value="HTH_LUXR_1"/>
    <property type="match status" value="1"/>
</dbReference>
<keyword evidence="3" id="KW-0804">Transcription</keyword>
<feature type="domain" description="HTH luxR-type" evidence="4">
    <location>
        <begin position="209"/>
        <end position="274"/>
    </location>
</feature>
<evidence type="ECO:0000256" key="3">
    <source>
        <dbReference type="ARBA" id="ARBA00023163"/>
    </source>
</evidence>
<sequence length="280" mass="29994">MLLAAHRDLRSCPLVGELLARACALACEHCGFTRAMVLTVRGDYLTADGVDLLENPASDLLRRSVLVNPIPLRGWNEESALLRGGGRQGRSAPRSVVAEALSLHHYALGVIAPEDGSALAILVTDRPAGDVVAEDRANVEAFAQITAIALEQVVLRARMQELTSELRFLSGSVLGLVGEMTETPVSIPSHGRHGPIFARFGDSAARPTGGEVAKLLSPREHEIAQLLTRGRSNREIAEVLHLSPDSVKGNVARILRKLDAANRAEAVAKYLTASMAREGR</sequence>
<dbReference type="SMART" id="SM00421">
    <property type="entry name" value="HTH_LUXR"/>
    <property type="match status" value="1"/>
</dbReference>